<dbReference type="EMBL" id="JADOUF010000001">
    <property type="protein sequence ID" value="MBG6135762.1"/>
    <property type="molecule type" value="Genomic_DNA"/>
</dbReference>
<dbReference type="AlphaFoldDB" id="A0A8J7KP03"/>
<organism evidence="1 2">
    <name type="scientific">Longispora fulva</name>
    <dbReference type="NCBI Taxonomy" id="619741"/>
    <lineage>
        <taxon>Bacteria</taxon>
        <taxon>Bacillati</taxon>
        <taxon>Actinomycetota</taxon>
        <taxon>Actinomycetes</taxon>
        <taxon>Micromonosporales</taxon>
        <taxon>Micromonosporaceae</taxon>
        <taxon>Longispora</taxon>
    </lineage>
</organism>
<keyword evidence="2" id="KW-1185">Reference proteome</keyword>
<evidence type="ECO:0000313" key="2">
    <source>
        <dbReference type="Proteomes" id="UP000622552"/>
    </source>
</evidence>
<sequence length="82" mass="9106">MATWQAFADWTAVEFAGQGDVAHLLRDQADPQHYISFGGWPDADTLARWRSSPQFGEHVGRLRAHVDGFVPGTYDVAAEIHP</sequence>
<accession>A0A8J7KP03</accession>
<keyword evidence="1" id="KW-0503">Monooxygenase</keyword>
<gene>
    <name evidence="1" type="ORF">IW245_001956</name>
</gene>
<dbReference type="Gene3D" id="3.30.70.100">
    <property type="match status" value="1"/>
</dbReference>
<evidence type="ECO:0000313" key="1">
    <source>
        <dbReference type="EMBL" id="MBG6135762.1"/>
    </source>
</evidence>
<dbReference type="SUPFAM" id="SSF54909">
    <property type="entry name" value="Dimeric alpha+beta barrel"/>
    <property type="match status" value="1"/>
</dbReference>
<name>A0A8J7KP03_9ACTN</name>
<reference evidence="1" key="1">
    <citation type="submission" date="2020-11" db="EMBL/GenBank/DDBJ databases">
        <title>Sequencing the genomes of 1000 actinobacteria strains.</title>
        <authorList>
            <person name="Klenk H.-P."/>
        </authorList>
    </citation>
    <scope>NUCLEOTIDE SEQUENCE</scope>
    <source>
        <strain evidence="1">DSM 45356</strain>
    </source>
</reference>
<keyword evidence="1" id="KW-0560">Oxidoreductase</keyword>
<proteinExistence type="predicted"/>
<comment type="caution">
    <text evidence="1">The sequence shown here is derived from an EMBL/GenBank/DDBJ whole genome shotgun (WGS) entry which is preliminary data.</text>
</comment>
<dbReference type="InterPro" id="IPR011008">
    <property type="entry name" value="Dimeric_a/b-barrel"/>
</dbReference>
<protein>
    <submittedName>
        <fullName evidence="1">Heme-degrading monooxygenase HmoA</fullName>
    </submittedName>
</protein>
<dbReference type="Proteomes" id="UP000622552">
    <property type="component" value="Unassembled WGS sequence"/>
</dbReference>
<dbReference type="GO" id="GO:0004497">
    <property type="term" value="F:monooxygenase activity"/>
    <property type="evidence" value="ECO:0007669"/>
    <property type="project" value="UniProtKB-KW"/>
</dbReference>